<dbReference type="PANTHER" id="PTHR36617">
    <property type="entry name" value="PROTEIN, PUTATIVE-RELATED"/>
    <property type="match status" value="1"/>
</dbReference>
<organism evidence="1 3">
    <name type="scientific">Medicago truncatula</name>
    <name type="common">Barrel medic</name>
    <name type="synonym">Medicago tribuloides</name>
    <dbReference type="NCBI Taxonomy" id="3880"/>
    <lineage>
        <taxon>Eukaryota</taxon>
        <taxon>Viridiplantae</taxon>
        <taxon>Streptophyta</taxon>
        <taxon>Embryophyta</taxon>
        <taxon>Tracheophyta</taxon>
        <taxon>Spermatophyta</taxon>
        <taxon>Magnoliopsida</taxon>
        <taxon>eudicotyledons</taxon>
        <taxon>Gunneridae</taxon>
        <taxon>Pentapetalae</taxon>
        <taxon>rosids</taxon>
        <taxon>fabids</taxon>
        <taxon>Fabales</taxon>
        <taxon>Fabaceae</taxon>
        <taxon>Papilionoideae</taxon>
        <taxon>50 kb inversion clade</taxon>
        <taxon>NPAAA clade</taxon>
        <taxon>Hologalegina</taxon>
        <taxon>IRL clade</taxon>
        <taxon>Trifolieae</taxon>
        <taxon>Medicago</taxon>
    </lineage>
</organism>
<dbReference type="EMBL" id="CM001217">
    <property type="protein sequence ID" value="KEH43503.1"/>
    <property type="molecule type" value="Genomic_DNA"/>
</dbReference>
<dbReference type="HOGENOM" id="CLU_977842_0_0_1"/>
<keyword evidence="3" id="KW-1185">Reference proteome</keyword>
<dbReference type="EnsemblPlants" id="KEH43503">
    <property type="protein sequence ID" value="KEH43503"/>
    <property type="gene ID" value="MTR_1g094270"/>
</dbReference>
<sequence length="285" mass="32764">MPFPSSRLRQSIYRSQEVGGLGVRRIRDFNIALLGKWCWRLLVERDRLWFRVLSSRYGVEDGRVREGGREASAWWREISVLRSGEWFQGNVDQVVGDGKNTLFWSDTWVGGECFKDRFTRLYELLELKGESVFNMHVLGWGGWGGLEVDRSDRWTWRLESSSLYTVRSTYKFFNANVHVDSEVPASSMWLKDVPLKVDGFFRGIAVGCSKSLLSVQSYWWGGFVSSVYHTGGGQNQVTNLQVVEGETRQSSPQLSWLVAKSVFYSRSRLIVFISFFAAWCLAFAL</sequence>
<dbReference type="Proteomes" id="UP000002051">
    <property type="component" value="Unassembled WGS sequence"/>
</dbReference>
<evidence type="ECO:0000313" key="2">
    <source>
        <dbReference type="EnsemblPlants" id="KEH43503"/>
    </source>
</evidence>
<name>A0A072VQ18_MEDTR</name>
<reference evidence="2" key="3">
    <citation type="submission" date="2015-04" db="UniProtKB">
        <authorList>
            <consortium name="EnsemblPlants"/>
        </authorList>
    </citation>
    <scope>IDENTIFICATION</scope>
    <source>
        <strain evidence="2">cv. Jemalong A17</strain>
    </source>
</reference>
<proteinExistence type="predicted"/>
<gene>
    <name evidence="1" type="ordered locus">MTR_1g094270</name>
</gene>
<dbReference type="PANTHER" id="PTHR36617:SF5">
    <property type="entry name" value="OS05G0421675 PROTEIN"/>
    <property type="match status" value="1"/>
</dbReference>
<evidence type="ECO:0000313" key="1">
    <source>
        <dbReference type="EMBL" id="KEH43503.1"/>
    </source>
</evidence>
<evidence type="ECO:0000313" key="3">
    <source>
        <dbReference type="Proteomes" id="UP000002051"/>
    </source>
</evidence>
<accession>A0A072VQ18</accession>
<protein>
    <submittedName>
        <fullName evidence="1 2">Uncharacterized protein</fullName>
    </submittedName>
</protein>
<reference evidence="1 3" key="2">
    <citation type="journal article" date="2014" name="BMC Genomics">
        <title>An improved genome release (version Mt4.0) for the model legume Medicago truncatula.</title>
        <authorList>
            <person name="Tang H."/>
            <person name="Krishnakumar V."/>
            <person name="Bidwell S."/>
            <person name="Rosen B."/>
            <person name="Chan A."/>
            <person name="Zhou S."/>
            <person name="Gentzbittel L."/>
            <person name="Childs K.L."/>
            <person name="Yandell M."/>
            <person name="Gundlach H."/>
            <person name="Mayer K.F."/>
            <person name="Schwartz D.C."/>
            <person name="Town C.D."/>
        </authorList>
    </citation>
    <scope>GENOME REANNOTATION</scope>
    <source>
        <strain evidence="1">A17</strain>
        <strain evidence="2 3">cv. Jemalong A17</strain>
    </source>
</reference>
<reference evidence="1 3" key="1">
    <citation type="journal article" date="2011" name="Nature">
        <title>The Medicago genome provides insight into the evolution of rhizobial symbioses.</title>
        <authorList>
            <person name="Young N.D."/>
            <person name="Debelle F."/>
            <person name="Oldroyd G.E."/>
            <person name="Geurts R."/>
            <person name="Cannon S.B."/>
            <person name="Udvardi M.K."/>
            <person name="Benedito V.A."/>
            <person name="Mayer K.F."/>
            <person name="Gouzy J."/>
            <person name="Schoof H."/>
            <person name="Van de Peer Y."/>
            <person name="Proost S."/>
            <person name="Cook D.R."/>
            <person name="Meyers B.C."/>
            <person name="Spannagl M."/>
            <person name="Cheung F."/>
            <person name="De Mita S."/>
            <person name="Krishnakumar V."/>
            <person name="Gundlach H."/>
            <person name="Zhou S."/>
            <person name="Mudge J."/>
            <person name="Bharti A.K."/>
            <person name="Murray J.D."/>
            <person name="Naoumkina M.A."/>
            <person name="Rosen B."/>
            <person name="Silverstein K.A."/>
            <person name="Tang H."/>
            <person name="Rombauts S."/>
            <person name="Zhao P.X."/>
            <person name="Zhou P."/>
            <person name="Barbe V."/>
            <person name="Bardou P."/>
            <person name="Bechner M."/>
            <person name="Bellec A."/>
            <person name="Berger A."/>
            <person name="Berges H."/>
            <person name="Bidwell S."/>
            <person name="Bisseling T."/>
            <person name="Choisne N."/>
            <person name="Couloux A."/>
            <person name="Denny R."/>
            <person name="Deshpande S."/>
            <person name="Dai X."/>
            <person name="Doyle J.J."/>
            <person name="Dudez A.M."/>
            <person name="Farmer A.D."/>
            <person name="Fouteau S."/>
            <person name="Franken C."/>
            <person name="Gibelin C."/>
            <person name="Gish J."/>
            <person name="Goldstein S."/>
            <person name="Gonzalez A.J."/>
            <person name="Green P.J."/>
            <person name="Hallab A."/>
            <person name="Hartog M."/>
            <person name="Hua A."/>
            <person name="Humphray S.J."/>
            <person name="Jeong D.H."/>
            <person name="Jing Y."/>
            <person name="Jocker A."/>
            <person name="Kenton S.M."/>
            <person name="Kim D.J."/>
            <person name="Klee K."/>
            <person name="Lai H."/>
            <person name="Lang C."/>
            <person name="Lin S."/>
            <person name="Macmil S.L."/>
            <person name="Magdelenat G."/>
            <person name="Matthews L."/>
            <person name="McCorrison J."/>
            <person name="Monaghan E.L."/>
            <person name="Mun J.H."/>
            <person name="Najar F.Z."/>
            <person name="Nicholson C."/>
            <person name="Noirot C."/>
            <person name="O'Bleness M."/>
            <person name="Paule C.R."/>
            <person name="Poulain J."/>
            <person name="Prion F."/>
            <person name="Qin B."/>
            <person name="Qu C."/>
            <person name="Retzel E.F."/>
            <person name="Riddle C."/>
            <person name="Sallet E."/>
            <person name="Samain S."/>
            <person name="Samson N."/>
            <person name="Sanders I."/>
            <person name="Saurat O."/>
            <person name="Scarpelli C."/>
            <person name="Schiex T."/>
            <person name="Segurens B."/>
            <person name="Severin A.J."/>
            <person name="Sherrier D.J."/>
            <person name="Shi R."/>
            <person name="Sims S."/>
            <person name="Singer S.R."/>
            <person name="Sinharoy S."/>
            <person name="Sterck L."/>
            <person name="Viollet A."/>
            <person name="Wang B.B."/>
            <person name="Wang K."/>
            <person name="Wang M."/>
            <person name="Wang X."/>
            <person name="Warfsmann J."/>
            <person name="Weissenbach J."/>
            <person name="White D.D."/>
            <person name="White J.D."/>
            <person name="Wiley G.B."/>
            <person name="Wincker P."/>
            <person name="Xing Y."/>
            <person name="Yang L."/>
            <person name="Yao Z."/>
            <person name="Ying F."/>
            <person name="Zhai J."/>
            <person name="Zhou L."/>
            <person name="Zuber A."/>
            <person name="Denarie J."/>
            <person name="Dixon R.A."/>
            <person name="May G.D."/>
            <person name="Schwartz D.C."/>
            <person name="Rogers J."/>
            <person name="Quetier F."/>
            <person name="Town C.D."/>
            <person name="Roe B.A."/>
        </authorList>
    </citation>
    <scope>NUCLEOTIDE SEQUENCE [LARGE SCALE GENOMIC DNA]</scope>
    <source>
        <strain evidence="1">A17</strain>
        <strain evidence="2 3">cv. Jemalong A17</strain>
    </source>
</reference>
<dbReference type="AlphaFoldDB" id="A0A072VQ18"/>